<keyword evidence="1" id="KW-0998">Cell outer membrane</keyword>
<reference evidence="4 5" key="1">
    <citation type="submission" date="2019-01" db="EMBL/GenBank/DDBJ databases">
        <authorList>
            <person name="Chen W.-M."/>
        </authorList>
    </citation>
    <scope>NUCLEOTIDE SEQUENCE [LARGE SCALE GENOMIC DNA]</scope>
    <source>
        <strain evidence="4 5">FSY-15</strain>
    </source>
</reference>
<dbReference type="Gene3D" id="2.170.130.10">
    <property type="entry name" value="TonB-dependent receptor, plug domain"/>
    <property type="match status" value="1"/>
</dbReference>
<keyword evidence="1" id="KW-0813">Transport</keyword>
<sequence length="403" mass="46798">MNYNLLFIYLIKSTLLSGLFFTYYLLFLRNNKFHSYNRFYLLISLLLSLLIPLFNLNLIATHQESDAEVLKAMYLLSTIQVKAEQSNWISEHWQEVSFYLYGIISIAFLGYLSKQIYSIYQLKKSHVRTVFKNIELIETEIDAAPFSFLNTLFWKKSIDLASENGQIIFKHELTHIQQKHSFDRLFCQLTSAIFWINPFNWMIQKELEHIHEFIADQEAVGPNNTSSLAKMILEVQYGNQFLNPKHTFFYSSIKRRIIMLKTSKNTKFEHLRKMLAMPLFATLAIVFSLKIQAQEQAVNVKTDIKKDQKQPKLAITNRIPEKWNHVNTIKVPKKTNKVGLVLTPAKTNNPLIVVDGNIMVDLDINKLSPDKIESINVLKGEKAIEKYAQKGSNGVIEIKTKKI</sequence>
<keyword evidence="1 2" id="KW-0812">Transmembrane</keyword>
<organism evidence="4 5">
    <name type="scientific">Sandaracinomonas limnophila</name>
    <dbReference type="NCBI Taxonomy" id="1862386"/>
    <lineage>
        <taxon>Bacteria</taxon>
        <taxon>Pseudomonadati</taxon>
        <taxon>Bacteroidota</taxon>
        <taxon>Cytophagia</taxon>
        <taxon>Cytophagales</taxon>
        <taxon>Flectobacillaceae</taxon>
        <taxon>Sandaracinomonas</taxon>
    </lineage>
</organism>
<protein>
    <recommendedName>
        <fullName evidence="3">Peptidase M56 domain-containing protein</fullName>
    </recommendedName>
</protein>
<evidence type="ECO:0000256" key="2">
    <source>
        <dbReference type="SAM" id="Phobius"/>
    </source>
</evidence>
<gene>
    <name evidence="4" type="ORF">EOJ36_09310</name>
</gene>
<dbReference type="PANTHER" id="PTHR34978:SF3">
    <property type="entry name" value="SLR0241 PROTEIN"/>
    <property type="match status" value="1"/>
</dbReference>
<feature type="transmembrane region" description="Helical" evidence="2">
    <location>
        <begin position="96"/>
        <end position="113"/>
    </location>
</feature>
<dbReference type="AlphaFoldDB" id="A0A437PPA3"/>
<dbReference type="PROSITE" id="PS52016">
    <property type="entry name" value="TONB_DEPENDENT_REC_3"/>
    <property type="match status" value="1"/>
</dbReference>
<evidence type="ECO:0000313" key="4">
    <source>
        <dbReference type="EMBL" id="RVU24116.1"/>
    </source>
</evidence>
<dbReference type="Proteomes" id="UP000282832">
    <property type="component" value="Unassembled WGS sequence"/>
</dbReference>
<feature type="domain" description="Peptidase M56" evidence="3">
    <location>
        <begin position="160"/>
        <end position="260"/>
    </location>
</feature>
<keyword evidence="5" id="KW-1185">Reference proteome</keyword>
<comment type="caution">
    <text evidence="4">The sequence shown here is derived from an EMBL/GenBank/DDBJ whole genome shotgun (WGS) entry which is preliminary data.</text>
</comment>
<dbReference type="InterPro" id="IPR008756">
    <property type="entry name" value="Peptidase_M56"/>
</dbReference>
<dbReference type="Pfam" id="PF05569">
    <property type="entry name" value="Peptidase_M56"/>
    <property type="match status" value="1"/>
</dbReference>
<comment type="subcellular location">
    <subcellularLocation>
        <location evidence="1">Cell outer membrane</location>
        <topology evidence="1">Multi-pass membrane protein</topology>
    </subcellularLocation>
</comment>
<accession>A0A437PPA3</accession>
<feature type="transmembrane region" description="Helical" evidence="2">
    <location>
        <begin position="6"/>
        <end position="27"/>
    </location>
</feature>
<dbReference type="SUPFAM" id="SSF56935">
    <property type="entry name" value="Porins"/>
    <property type="match status" value="1"/>
</dbReference>
<name>A0A437PPA3_9BACT</name>
<evidence type="ECO:0000259" key="3">
    <source>
        <dbReference type="Pfam" id="PF05569"/>
    </source>
</evidence>
<dbReference type="GO" id="GO:0009279">
    <property type="term" value="C:cell outer membrane"/>
    <property type="evidence" value="ECO:0007669"/>
    <property type="project" value="UniProtKB-SubCell"/>
</dbReference>
<evidence type="ECO:0000256" key="1">
    <source>
        <dbReference type="PROSITE-ProRule" id="PRU01360"/>
    </source>
</evidence>
<keyword evidence="1 2" id="KW-0472">Membrane</keyword>
<dbReference type="EMBL" id="SACY01000004">
    <property type="protein sequence ID" value="RVU24116.1"/>
    <property type="molecule type" value="Genomic_DNA"/>
</dbReference>
<feature type="transmembrane region" description="Helical" evidence="2">
    <location>
        <begin position="39"/>
        <end position="60"/>
    </location>
</feature>
<comment type="similarity">
    <text evidence="1">Belongs to the TonB-dependent receptor family.</text>
</comment>
<dbReference type="InterPro" id="IPR052173">
    <property type="entry name" value="Beta-lactam_resp_regulator"/>
</dbReference>
<dbReference type="PANTHER" id="PTHR34978">
    <property type="entry name" value="POSSIBLE SENSOR-TRANSDUCER PROTEIN BLAR"/>
    <property type="match status" value="1"/>
</dbReference>
<proteinExistence type="inferred from homology"/>
<keyword evidence="1" id="KW-1134">Transmembrane beta strand</keyword>
<dbReference type="InterPro" id="IPR039426">
    <property type="entry name" value="TonB-dep_rcpt-like"/>
</dbReference>
<keyword evidence="2" id="KW-1133">Transmembrane helix</keyword>
<dbReference type="InterPro" id="IPR037066">
    <property type="entry name" value="Plug_dom_sf"/>
</dbReference>
<evidence type="ECO:0000313" key="5">
    <source>
        <dbReference type="Proteomes" id="UP000282832"/>
    </source>
</evidence>
<dbReference type="OrthoDB" id="1522859at2"/>